<evidence type="ECO:0000256" key="4">
    <source>
        <dbReference type="ARBA" id="ARBA00022605"/>
    </source>
</evidence>
<gene>
    <name evidence="9" type="primary">trpA</name>
    <name evidence="11" type="ORF">SAMN06295960_1084</name>
</gene>
<evidence type="ECO:0000256" key="7">
    <source>
        <dbReference type="ARBA" id="ARBA00023239"/>
    </source>
</evidence>
<evidence type="ECO:0000256" key="2">
    <source>
        <dbReference type="ARBA" id="ARBA00004733"/>
    </source>
</evidence>
<dbReference type="RefSeq" id="WP_085493267.1">
    <property type="nucleotide sequence ID" value="NZ_FXAZ01000001.1"/>
</dbReference>
<feature type="active site" description="Proton acceptor" evidence="9">
    <location>
        <position position="49"/>
    </location>
</feature>
<dbReference type="GO" id="GO:0004834">
    <property type="term" value="F:tryptophan synthase activity"/>
    <property type="evidence" value="ECO:0007669"/>
    <property type="project" value="UniProtKB-UniRule"/>
</dbReference>
<comment type="similarity">
    <text evidence="9 10">Belongs to the TrpA family.</text>
</comment>
<keyword evidence="7 9" id="KW-0456">Lyase</keyword>
<dbReference type="STRING" id="1852522.SAMN06295960_1084"/>
<keyword evidence="5 9" id="KW-0822">Tryptophan biosynthesis</keyword>
<name>A0A1X7J1A1_9BACL</name>
<dbReference type="AlphaFoldDB" id="A0A1X7J1A1"/>
<reference evidence="11 12" key="1">
    <citation type="submission" date="2017-04" db="EMBL/GenBank/DDBJ databases">
        <authorList>
            <person name="Afonso C.L."/>
            <person name="Miller P.J."/>
            <person name="Scott M.A."/>
            <person name="Spackman E."/>
            <person name="Goraichik I."/>
            <person name="Dimitrov K.M."/>
            <person name="Suarez D.L."/>
            <person name="Swayne D.E."/>
        </authorList>
    </citation>
    <scope>NUCLEOTIDE SEQUENCE [LARGE SCALE GENOMIC DNA]</scope>
    <source>
        <strain evidence="11 12">11</strain>
    </source>
</reference>
<dbReference type="InterPro" id="IPR013785">
    <property type="entry name" value="Aldolase_TIM"/>
</dbReference>
<dbReference type="PANTHER" id="PTHR43406">
    <property type="entry name" value="TRYPTOPHAN SYNTHASE, ALPHA CHAIN"/>
    <property type="match status" value="1"/>
</dbReference>
<feature type="active site" description="Proton acceptor" evidence="9">
    <location>
        <position position="60"/>
    </location>
</feature>
<dbReference type="InterPro" id="IPR002028">
    <property type="entry name" value="Trp_synthase_suA"/>
</dbReference>
<organism evidence="11 12">
    <name type="scientific">Paenibacillus aquistagni</name>
    <dbReference type="NCBI Taxonomy" id="1852522"/>
    <lineage>
        <taxon>Bacteria</taxon>
        <taxon>Bacillati</taxon>
        <taxon>Bacillota</taxon>
        <taxon>Bacilli</taxon>
        <taxon>Bacillales</taxon>
        <taxon>Paenibacillaceae</taxon>
        <taxon>Paenibacillus</taxon>
    </lineage>
</organism>
<dbReference type="SUPFAM" id="SSF51366">
    <property type="entry name" value="Ribulose-phoshate binding barrel"/>
    <property type="match status" value="1"/>
</dbReference>
<dbReference type="PANTHER" id="PTHR43406:SF1">
    <property type="entry name" value="TRYPTOPHAN SYNTHASE ALPHA CHAIN, CHLOROPLASTIC"/>
    <property type="match status" value="1"/>
</dbReference>
<evidence type="ECO:0000313" key="11">
    <source>
        <dbReference type="EMBL" id="SMG21113.1"/>
    </source>
</evidence>
<dbReference type="HAMAP" id="MF_00131">
    <property type="entry name" value="Trp_synth_alpha"/>
    <property type="match status" value="1"/>
</dbReference>
<dbReference type="InterPro" id="IPR011060">
    <property type="entry name" value="RibuloseP-bd_barrel"/>
</dbReference>
<dbReference type="EC" id="4.2.1.20" evidence="9"/>
<dbReference type="OrthoDB" id="9804578at2"/>
<evidence type="ECO:0000256" key="9">
    <source>
        <dbReference type="HAMAP-Rule" id="MF_00131"/>
    </source>
</evidence>
<dbReference type="FunFam" id="3.20.20.70:FF:000037">
    <property type="entry name" value="Tryptophan synthase alpha chain"/>
    <property type="match status" value="1"/>
</dbReference>
<protein>
    <recommendedName>
        <fullName evidence="9">Tryptophan synthase alpha chain</fullName>
        <ecNumber evidence="9">4.2.1.20</ecNumber>
    </recommendedName>
</protein>
<dbReference type="CDD" id="cd04724">
    <property type="entry name" value="Tryptophan_synthase_alpha"/>
    <property type="match status" value="1"/>
</dbReference>
<evidence type="ECO:0000256" key="3">
    <source>
        <dbReference type="ARBA" id="ARBA00011270"/>
    </source>
</evidence>
<comment type="pathway">
    <text evidence="2 9">Amino-acid biosynthesis; L-tryptophan biosynthesis; L-tryptophan from chorismate: step 5/5.</text>
</comment>
<dbReference type="Proteomes" id="UP000193834">
    <property type="component" value="Unassembled WGS sequence"/>
</dbReference>
<sequence>MNRIQVTFDQLKQTGEKALIPYIPVGYPALETTEELIRTICESGADLLELGVPNGDPLADGPTIQAASTQAIANGTTLRYCIQVVQRLRQSGLDLPIIFMGYCNSFLAYGLESFARDAKNAGVDGLIIPDLPSTMAGPWVDIFRQHEIDLIFFLAPTTSEERAASVVEQGTGFVYCISVTGVTGARDELPEELPQFISQAREATSLPLCVGFGISTPKHVAEVSQYADGVIVGSALLQVINHAPKDQMHTKVREYVSSLKEATISAASSTR</sequence>
<evidence type="ECO:0000256" key="8">
    <source>
        <dbReference type="ARBA" id="ARBA00049047"/>
    </source>
</evidence>
<comment type="function">
    <text evidence="1 9">The alpha subunit is responsible for the aldol cleavage of indoleglycerol phosphate to indole and glyceraldehyde 3-phosphate.</text>
</comment>
<keyword evidence="6 9" id="KW-0057">Aromatic amino acid biosynthesis</keyword>
<evidence type="ECO:0000256" key="5">
    <source>
        <dbReference type="ARBA" id="ARBA00022822"/>
    </source>
</evidence>
<evidence type="ECO:0000313" key="12">
    <source>
        <dbReference type="Proteomes" id="UP000193834"/>
    </source>
</evidence>
<dbReference type="EMBL" id="FXAZ01000001">
    <property type="protein sequence ID" value="SMG21113.1"/>
    <property type="molecule type" value="Genomic_DNA"/>
</dbReference>
<dbReference type="Gene3D" id="3.20.20.70">
    <property type="entry name" value="Aldolase class I"/>
    <property type="match status" value="1"/>
</dbReference>
<proteinExistence type="inferred from homology"/>
<dbReference type="UniPathway" id="UPA00035">
    <property type="reaction ID" value="UER00044"/>
</dbReference>
<evidence type="ECO:0000256" key="6">
    <source>
        <dbReference type="ARBA" id="ARBA00023141"/>
    </source>
</evidence>
<comment type="catalytic activity">
    <reaction evidence="8 9">
        <text>(1S,2R)-1-C-(indol-3-yl)glycerol 3-phosphate + L-serine = D-glyceraldehyde 3-phosphate + L-tryptophan + H2O</text>
        <dbReference type="Rhea" id="RHEA:10532"/>
        <dbReference type="ChEBI" id="CHEBI:15377"/>
        <dbReference type="ChEBI" id="CHEBI:33384"/>
        <dbReference type="ChEBI" id="CHEBI:57912"/>
        <dbReference type="ChEBI" id="CHEBI:58866"/>
        <dbReference type="ChEBI" id="CHEBI:59776"/>
        <dbReference type="EC" id="4.2.1.20"/>
    </reaction>
</comment>
<dbReference type="GO" id="GO:0005829">
    <property type="term" value="C:cytosol"/>
    <property type="evidence" value="ECO:0007669"/>
    <property type="project" value="TreeGrafter"/>
</dbReference>
<accession>A0A1X7J1A1</accession>
<keyword evidence="4 9" id="KW-0028">Amino-acid biosynthesis</keyword>
<dbReference type="NCBIfam" id="TIGR00262">
    <property type="entry name" value="trpA"/>
    <property type="match status" value="1"/>
</dbReference>
<keyword evidence="12" id="KW-1185">Reference proteome</keyword>
<dbReference type="Pfam" id="PF00290">
    <property type="entry name" value="Trp_syntA"/>
    <property type="match status" value="1"/>
</dbReference>
<comment type="subunit">
    <text evidence="3 9">Tetramer of two alpha and two beta chains.</text>
</comment>
<evidence type="ECO:0000256" key="1">
    <source>
        <dbReference type="ARBA" id="ARBA00003365"/>
    </source>
</evidence>
<evidence type="ECO:0000256" key="10">
    <source>
        <dbReference type="RuleBase" id="RU003662"/>
    </source>
</evidence>